<accession>A0A378K9C2</accession>
<dbReference type="Proteomes" id="UP000254631">
    <property type="component" value="Unassembled WGS sequence"/>
</dbReference>
<sequence length="280" mass="31710">MTGLLNCSFITGTRLTEQERLIALIEKHASTSNRRVFHLDFEGDCYVVKMQQKKRSKIGYYILTMIAKVFSIPALRGIPILGGKLTQDIEIKRLASLSAAGILVPKVVYEGQNYFVMSCLGNSNFDFLLKNPGPQSLVFYWKQALAAILDVHHKGAYLSQAFVRNMIAQEGLSVGFVDFEDDPGAVMPINLAQTRDWLLCFLSSSLRLDISPQKQAEIILSYLKQDRIDVQEEVFACASKIALLRFIFRRAKLYHNRDLQSINAFIQVMRELITYRSASS</sequence>
<keyword evidence="1" id="KW-0812">Transmembrane</keyword>
<dbReference type="SUPFAM" id="SSF56112">
    <property type="entry name" value="Protein kinase-like (PK-like)"/>
    <property type="match status" value="1"/>
</dbReference>
<feature type="transmembrane region" description="Helical" evidence="1">
    <location>
        <begin position="58"/>
        <end position="75"/>
    </location>
</feature>
<name>A0A378K9C2_LEGPN</name>
<dbReference type="RefSeq" id="WP_011947832.1">
    <property type="nucleotide sequence ID" value="NZ_BAZA01000140.1"/>
</dbReference>
<protein>
    <recommendedName>
        <fullName evidence="4">Serine/threonine protein kinase</fullName>
    </recommendedName>
</protein>
<dbReference type="InterPro" id="IPR011009">
    <property type="entry name" value="Kinase-like_dom_sf"/>
</dbReference>
<proteinExistence type="predicted"/>
<evidence type="ECO:0000313" key="2">
    <source>
        <dbReference type="EMBL" id="STX81119.1"/>
    </source>
</evidence>
<dbReference type="EMBL" id="UGOL01000001">
    <property type="protein sequence ID" value="STX81119.1"/>
    <property type="molecule type" value="Genomic_DNA"/>
</dbReference>
<keyword evidence="1" id="KW-0472">Membrane</keyword>
<evidence type="ECO:0008006" key="4">
    <source>
        <dbReference type="Google" id="ProtNLM"/>
    </source>
</evidence>
<evidence type="ECO:0000313" key="3">
    <source>
        <dbReference type="Proteomes" id="UP000254631"/>
    </source>
</evidence>
<gene>
    <name evidence="2" type="ORF">NCTC12000_03146</name>
</gene>
<keyword evidence="1" id="KW-1133">Transmembrane helix</keyword>
<organism evidence="2 3">
    <name type="scientific">Legionella pneumophila</name>
    <dbReference type="NCBI Taxonomy" id="446"/>
    <lineage>
        <taxon>Bacteria</taxon>
        <taxon>Pseudomonadati</taxon>
        <taxon>Pseudomonadota</taxon>
        <taxon>Gammaproteobacteria</taxon>
        <taxon>Legionellales</taxon>
        <taxon>Legionellaceae</taxon>
        <taxon>Legionella</taxon>
    </lineage>
</organism>
<dbReference type="AlphaFoldDB" id="A0A378K9C2"/>
<evidence type="ECO:0000256" key="1">
    <source>
        <dbReference type="SAM" id="Phobius"/>
    </source>
</evidence>
<reference evidence="2 3" key="1">
    <citation type="submission" date="2018-06" db="EMBL/GenBank/DDBJ databases">
        <authorList>
            <consortium name="Pathogen Informatics"/>
            <person name="Doyle S."/>
        </authorList>
    </citation>
    <scope>NUCLEOTIDE SEQUENCE [LARGE SCALE GENOMIC DNA]</scope>
    <source>
        <strain evidence="2 3">NCTC12000</strain>
    </source>
</reference>